<comment type="caution">
    <text evidence="2">The sequence shown here is derived from an EMBL/GenBank/DDBJ whole genome shotgun (WGS) entry which is preliminary data.</text>
</comment>
<keyword evidence="3" id="KW-1185">Reference proteome</keyword>
<name>A0A7J0GXT6_9ERIC</name>
<gene>
    <name evidence="2" type="ORF">Acr_25g0000150</name>
</gene>
<organism evidence="2 3">
    <name type="scientific">Actinidia rufa</name>
    <dbReference type="NCBI Taxonomy" id="165716"/>
    <lineage>
        <taxon>Eukaryota</taxon>
        <taxon>Viridiplantae</taxon>
        <taxon>Streptophyta</taxon>
        <taxon>Embryophyta</taxon>
        <taxon>Tracheophyta</taxon>
        <taxon>Spermatophyta</taxon>
        <taxon>Magnoliopsida</taxon>
        <taxon>eudicotyledons</taxon>
        <taxon>Gunneridae</taxon>
        <taxon>Pentapetalae</taxon>
        <taxon>asterids</taxon>
        <taxon>Ericales</taxon>
        <taxon>Actinidiaceae</taxon>
        <taxon>Actinidia</taxon>
    </lineage>
</organism>
<reference evidence="2 3" key="1">
    <citation type="submission" date="2019-07" db="EMBL/GenBank/DDBJ databases">
        <title>De Novo Assembly of kiwifruit Actinidia rufa.</title>
        <authorList>
            <person name="Sugita-Konishi S."/>
            <person name="Sato K."/>
            <person name="Mori E."/>
            <person name="Abe Y."/>
            <person name="Kisaki G."/>
            <person name="Hamano K."/>
            <person name="Suezawa K."/>
            <person name="Otani M."/>
            <person name="Fukuda T."/>
            <person name="Manabe T."/>
            <person name="Gomi K."/>
            <person name="Tabuchi M."/>
            <person name="Akimitsu K."/>
            <person name="Kataoka I."/>
        </authorList>
    </citation>
    <scope>NUCLEOTIDE SEQUENCE [LARGE SCALE GENOMIC DNA]</scope>
    <source>
        <strain evidence="3">cv. Fuchu</strain>
    </source>
</reference>
<evidence type="ECO:0000313" key="3">
    <source>
        <dbReference type="Proteomes" id="UP000585474"/>
    </source>
</evidence>
<protein>
    <submittedName>
        <fullName evidence="2">Uncharacterized protein</fullName>
    </submittedName>
</protein>
<feature type="region of interest" description="Disordered" evidence="1">
    <location>
        <begin position="81"/>
        <end position="109"/>
    </location>
</feature>
<accession>A0A7J0GXT6</accession>
<dbReference type="EMBL" id="BJWL01000025">
    <property type="protein sequence ID" value="GFZ15606.1"/>
    <property type="molecule type" value="Genomic_DNA"/>
</dbReference>
<evidence type="ECO:0000256" key="1">
    <source>
        <dbReference type="SAM" id="MobiDB-lite"/>
    </source>
</evidence>
<proteinExistence type="predicted"/>
<evidence type="ECO:0000313" key="2">
    <source>
        <dbReference type="EMBL" id="GFZ15606.1"/>
    </source>
</evidence>
<sequence length="298" mass="32099">MVPEHLDPNPNPRRPFSIVSDLRSNISPTSLVIALLVSTSLVVARLTQVRFSPIKSDGISLRCPLSYTIEDLFALVSSVGGSRSSSRGSSRPNHFTGSSSFDHGKGSSSHAPVLVVEGDGRAFGYSISGYNGGGGHGHGRGRGRGPRKCAYCHQENHNVDLHGRPTAHQVTVSVEETLSSDHAPRVVSISEKEYHRFLATQSSTTVTLAQTKIVASVACVASSSPWVIDFDFQTRKKIGGGSKRNGLYYFDTDLSSNVALQSSTSAFQDHCHLGHSSLYSLKKMVSSSQFVHISLWSL</sequence>
<dbReference type="AlphaFoldDB" id="A0A7J0GXT6"/>
<dbReference type="Proteomes" id="UP000585474">
    <property type="component" value="Unassembled WGS sequence"/>
</dbReference>